<proteinExistence type="predicted"/>
<dbReference type="PROSITE" id="PS50977">
    <property type="entry name" value="HTH_TETR_2"/>
    <property type="match status" value="1"/>
</dbReference>
<dbReference type="Gene3D" id="1.10.357.10">
    <property type="entry name" value="Tetracycline Repressor, domain 2"/>
    <property type="match status" value="1"/>
</dbReference>
<comment type="caution">
    <text evidence="4">The sequence shown here is derived from an EMBL/GenBank/DDBJ whole genome shotgun (WGS) entry which is preliminary data.</text>
</comment>
<dbReference type="Proteomes" id="UP000601099">
    <property type="component" value="Unassembled WGS sequence"/>
</dbReference>
<keyword evidence="1 2" id="KW-0238">DNA-binding</keyword>
<dbReference type="InterPro" id="IPR009057">
    <property type="entry name" value="Homeodomain-like_sf"/>
</dbReference>
<reference evidence="4 5" key="1">
    <citation type="submission" date="2020-11" db="EMBL/GenBank/DDBJ databases">
        <title>Hymenobacter sp.</title>
        <authorList>
            <person name="Kim M.K."/>
        </authorList>
    </citation>
    <scope>NUCLEOTIDE SEQUENCE [LARGE SCALE GENOMIC DNA]</scope>
    <source>
        <strain evidence="4 5">BT594</strain>
    </source>
</reference>
<dbReference type="SUPFAM" id="SSF46689">
    <property type="entry name" value="Homeodomain-like"/>
    <property type="match status" value="1"/>
</dbReference>
<gene>
    <name evidence="4" type="ORF">I5L79_22720</name>
</gene>
<evidence type="ECO:0000313" key="5">
    <source>
        <dbReference type="Proteomes" id="UP000601099"/>
    </source>
</evidence>
<dbReference type="EMBL" id="JADWYK010000025">
    <property type="protein sequence ID" value="MBG8556378.1"/>
    <property type="molecule type" value="Genomic_DNA"/>
</dbReference>
<name>A0ABS0L9K7_9BACT</name>
<protein>
    <submittedName>
        <fullName evidence="4">TetR/AcrR family transcriptional regulator</fullName>
    </submittedName>
</protein>
<dbReference type="Pfam" id="PF00440">
    <property type="entry name" value="TetR_N"/>
    <property type="match status" value="1"/>
</dbReference>
<sequence>MPPSTLQQTILEETQQLFLQHGISGLTLDALIQHLKISPATFRGMFADKDDLVLQVARYDLERQKKEHAALFAQTSSPVERILMLLQHGIGEMQKVPGTYYVQVQEQHPATWDMLMEHLTTYSYPQIHGLLNEGILQKELRGDINIELVTKIILEQLNLILNPVVFPPSRYNLSEVFRSVYLYYVRGLCTEEGIRAAAAHFSRL</sequence>
<feature type="DNA-binding region" description="H-T-H motif" evidence="2">
    <location>
        <begin position="27"/>
        <end position="46"/>
    </location>
</feature>
<accession>A0ABS0L9K7</accession>
<evidence type="ECO:0000259" key="3">
    <source>
        <dbReference type="PROSITE" id="PS50977"/>
    </source>
</evidence>
<evidence type="ECO:0000256" key="1">
    <source>
        <dbReference type="ARBA" id="ARBA00023125"/>
    </source>
</evidence>
<dbReference type="RefSeq" id="WP_196957395.1">
    <property type="nucleotide sequence ID" value="NZ_JADWYK010000025.1"/>
</dbReference>
<organism evidence="4 5">
    <name type="scientific">Hymenobacter guriensis</name>
    <dbReference type="NCBI Taxonomy" id="2793065"/>
    <lineage>
        <taxon>Bacteria</taxon>
        <taxon>Pseudomonadati</taxon>
        <taxon>Bacteroidota</taxon>
        <taxon>Cytophagia</taxon>
        <taxon>Cytophagales</taxon>
        <taxon>Hymenobacteraceae</taxon>
        <taxon>Hymenobacter</taxon>
    </lineage>
</organism>
<evidence type="ECO:0000256" key="2">
    <source>
        <dbReference type="PROSITE-ProRule" id="PRU00335"/>
    </source>
</evidence>
<dbReference type="InterPro" id="IPR036271">
    <property type="entry name" value="Tet_transcr_reg_TetR-rel_C_sf"/>
</dbReference>
<dbReference type="SUPFAM" id="SSF48498">
    <property type="entry name" value="Tetracyclin repressor-like, C-terminal domain"/>
    <property type="match status" value="1"/>
</dbReference>
<dbReference type="Gene3D" id="1.10.10.60">
    <property type="entry name" value="Homeodomain-like"/>
    <property type="match status" value="1"/>
</dbReference>
<dbReference type="InterPro" id="IPR001647">
    <property type="entry name" value="HTH_TetR"/>
</dbReference>
<evidence type="ECO:0000313" key="4">
    <source>
        <dbReference type="EMBL" id="MBG8556378.1"/>
    </source>
</evidence>
<feature type="domain" description="HTH tetR-type" evidence="3">
    <location>
        <begin position="4"/>
        <end position="64"/>
    </location>
</feature>
<keyword evidence="5" id="KW-1185">Reference proteome</keyword>